<evidence type="ECO:0000256" key="2">
    <source>
        <dbReference type="PROSITE-ProRule" id="PRU00169"/>
    </source>
</evidence>
<dbReference type="InterPro" id="IPR001789">
    <property type="entry name" value="Sig_transdc_resp-reg_receiver"/>
</dbReference>
<sequence>MNAETKLPVLLVEANPTQSALLKLALNRIENLQVHHLAEGEEVIPFIQKNRPLMVIIDLFLPGVNGLHLVEQVKKLEIPRRPRIMVLSSLGYPVVVRQIAQIGVDDFLVKPVNTDVFVERVRKIIKEQVIGRSL</sequence>
<dbReference type="PROSITE" id="PS50110">
    <property type="entry name" value="RESPONSE_REGULATORY"/>
    <property type="match status" value="1"/>
</dbReference>
<keyword evidence="1 2" id="KW-0597">Phosphoprotein</keyword>
<gene>
    <name evidence="4" type="ORF">ADN00_17185</name>
</gene>
<evidence type="ECO:0000313" key="5">
    <source>
        <dbReference type="Proteomes" id="UP000050417"/>
    </source>
</evidence>
<dbReference type="SUPFAM" id="SSF52172">
    <property type="entry name" value="CheY-like"/>
    <property type="match status" value="1"/>
</dbReference>
<dbReference type="STRING" id="1134406.ADN00_17185"/>
<dbReference type="GO" id="GO:0000160">
    <property type="term" value="P:phosphorelay signal transduction system"/>
    <property type="evidence" value="ECO:0007669"/>
    <property type="project" value="InterPro"/>
</dbReference>
<evidence type="ECO:0000259" key="3">
    <source>
        <dbReference type="PROSITE" id="PS50110"/>
    </source>
</evidence>
<protein>
    <recommendedName>
        <fullName evidence="3">Response regulatory domain-containing protein</fullName>
    </recommendedName>
</protein>
<dbReference type="CDD" id="cd00156">
    <property type="entry name" value="REC"/>
    <property type="match status" value="1"/>
</dbReference>
<evidence type="ECO:0000313" key="4">
    <source>
        <dbReference type="EMBL" id="KPL71424.1"/>
    </source>
</evidence>
<dbReference type="EMBL" id="LGCL01000041">
    <property type="protein sequence ID" value="KPL71424.1"/>
    <property type="molecule type" value="Genomic_DNA"/>
</dbReference>
<feature type="modified residue" description="4-aspartylphosphate" evidence="2">
    <location>
        <position position="58"/>
    </location>
</feature>
<accession>A0A0P6XA24</accession>
<dbReference type="AlphaFoldDB" id="A0A0P6XA24"/>
<keyword evidence="5" id="KW-1185">Reference proteome</keyword>
<proteinExistence type="predicted"/>
<dbReference type="PANTHER" id="PTHR44591">
    <property type="entry name" value="STRESS RESPONSE REGULATOR PROTEIN 1"/>
    <property type="match status" value="1"/>
</dbReference>
<organism evidence="4 5">
    <name type="scientific">Ornatilinea apprima</name>
    <dbReference type="NCBI Taxonomy" id="1134406"/>
    <lineage>
        <taxon>Bacteria</taxon>
        <taxon>Bacillati</taxon>
        <taxon>Chloroflexota</taxon>
        <taxon>Anaerolineae</taxon>
        <taxon>Anaerolineales</taxon>
        <taxon>Anaerolineaceae</taxon>
        <taxon>Ornatilinea</taxon>
    </lineage>
</organism>
<dbReference type="Gene3D" id="3.40.50.2300">
    <property type="match status" value="1"/>
</dbReference>
<dbReference type="InterPro" id="IPR050595">
    <property type="entry name" value="Bact_response_regulator"/>
</dbReference>
<dbReference type="Proteomes" id="UP000050417">
    <property type="component" value="Unassembled WGS sequence"/>
</dbReference>
<dbReference type="RefSeq" id="WP_075064282.1">
    <property type="nucleotide sequence ID" value="NZ_LGCL01000041.1"/>
</dbReference>
<evidence type="ECO:0000256" key="1">
    <source>
        <dbReference type="ARBA" id="ARBA00022553"/>
    </source>
</evidence>
<feature type="domain" description="Response regulatory" evidence="3">
    <location>
        <begin position="8"/>
        <end position="125"/>
    </location>
</feature>
<dbReference type="PANTHER" id="PTHR44591:SF23">
    <property type="entry name" value="CHEY SUBFAMILY"/>
    <property type="match status" value="1"/>
</dbReference>
<dbReference type="Pfam" id="PF00072">
    <property type="entry name" value="Response_reg"/>
    <property type="match status" value="1"/>
</dbReference>
<name>A0A0P6XA24_9CHLR</name>
<dbReference type="SMART" id="SM00448">
    <property type="entry name" value="REC"/>
    <property type="match status" value="1"/>
</dbReference>
<dbReference type="OrthoDB" id="9808843at2"/>
<comment type="caution">
    <text evidence="4">The sequence shown here is derived from an EMBL/GenBank/DDBJ whole genome shotgun (WGS) entry which is preliminary data.</text>
</comment>
<reference evidence="4 5" key="1">
    <citation type="submission" date="2015-07" db="EMBL/GenBank/DDBJ databases">
        <title>Genome sequence of Ornatilinea apprima DSM 23815.</title>
        <authorList>
            <person name="Hemp J."/>
            <person name="Ward L.M."/>
            <person name="Pace L.A."/>
            <person name="Fischer W.W."/>
        </authorList>
    </citation>
    <scope>NUCLEOTIDE SEQUENCE [LARGE SCALE GENOMIC DNA]</scope>
    <source>
        <strain evidence="4 5">P3M-1</strain>
    </source>
</reference>
<dbReference type="InterPro" id="IPR011006">
    <property type="entry name" value="CheY-like_superfamily"/>
</dbReference>